<dbReference type="SMART" id="SM00051">
    <property type="entry name" value="DSL"/>
    <property type="match status" value="1"/>
</dbReference>
<dbReference type="SMART" id="SM00181">
    <property type="entry name" value="EGF"/>
    <property type="match status" value="2"/>
</dbReference>
<evidence type="ECO:0000256" key="1">
    <source>
        <dbReference type="ARBA" id="ARBA00022473"/>
    </source>
</evidence>
<dbReference type="SMART" id="SM01361">
    <property type="entry name" value="A2M_recep"/>
    <property type="match status" value="1"/>
</dbReference>
<dbReference type="GO" id="GO:0016020">
    <property type="term" value="C:membrane"/>
    <property type="evidence" value="ECO:0007669"/>
    <property type="project" value="UniProtKB-SubCell"/>
</dbReference>
<dbReference type="InterPro" id="IPR002890">
    <property type="entry name" value="MG2"/>
</dbReference>
<dbReference type="InterPro" id="IPR013783">
    <property type="entry name" value="Ig-like_fold"/>
</dbReference>
<dbReference type="PANTHER" id="PTHR11412:SF171">
    <property type="entry name" value="PREGNANCY ZONE PROTEIN-LIKE PROTEIN"/>
    <property type="match status" value="1"/>
</dbReference>
<dbReference type="Pfam" id="PF17791">
    <property type="entry name" value="MG3"/>
    <property type="match status" value="1"/>
</dbReference>
<dbReference type="SMART" id="SM01419">
    <property type="entry name" value="Thiol-ester_cl"/>
    <property type="match status" value="1"/>
</dbReference>
<feature type="signal peptide" evidence="9">
    <location>
        <begin position="1"/>
        <end position="18"/>
    </location>
</feature>
<evidence type="ECO:0000259" key="11">
    <source>
        <dbReference type="PROSITE" id="PS51051"/>
    </source>
</evidence>
<dbReference type="InterPro" id="IPR011626">
    <property type="entry name" value="Alpha-macroglobulin_TED"/>
</dbReference>
<evidence type="ECO:0000256" key="5">
    <source>
        <dbReference type="PROSITE-ProRule" id="PRU00076"/>
    </source>
</evidence>
<feature type="disulfide bond" evidence="6">
    <location>
        <begin position="607"/>
        <end position="619"/>
    </location>
</feature>
<dbReference type="InterPro" id="IPR008930">
    <property type="entry name" value="Terpenoid_cyclase/PrenylTrfase"/>
</dbReference>
<dbReference type="InterPro" id="IPR041555">
    <property type="entry name" value="MG3"/>
</dbReference>
<evidence type="ECO:0000313" key="12">
    <source>
        <dbReference type="EMBL" id="VDN98298.1"/>
    </source>
</evidence>
<dbReference type="Gene3D" id="1.50.10.20">
    <property type="match status" value="1"/>
</dbReference>
<organism evidence="14">
    <name type="scientific">Rodentolepis nana</name>
    <name type="common">Dwarf tapeworm</name>
    <name type="synonym">Hymenolepis nana</name>
    <dbReference type="NCBI Taxonomy" id="102285"/>
    <lineage>
        <taxon>Eukaryota</taxon>
        <taxon>Metazoa</taxon>
        <taxon>Spiralia</taxon>
        <taxon>Lophotrochozoa</taxon>
        <taxon>Platyhelminthes</taxon>
        <taxon>Cestoda</taxon>
        <taxon>Eucestoda</taxon>
        <taxon>Cyclophyllidea</taxon>
        <taxon>Hymenolepididae</taxon>
        <taxon>Rodentolepis</taxon>
    </lineage>
</organism>
<dbReference type="STRING" id="102285.A0A0R3T5V2"/>
<dbReference type="Gene3D" id="2.10.25.140">
    <property type="match status" value="1"/>
</dbReference>
<sequence length="1920" mass="213206">MRVFVLFLIALFCAVVRSYNILDGKRKTLDSNNTVTISLPNELLIDCANRFIIHSLKPIKKVTVNMTSHNLLSNDIGLREFQPFEVNGTGGENGYVYDLKYYVPIELKSGSYFGLNITFYHCPLESCQSPEDFDVNSVQRFVRMVSHYVHILGETDKPLYRPGETVKMRFLALTRQTILPSSESPTWPSYQALGKDGREKTVVELEPEVQKRRKEVPYFDSIEIKDPLDNTVQQWKNVTTFEALNLSYNLISDAAEGRWTIVARVQEEREEVVFQVRHYVLPRFQAHVTVPREIEPQDVNVTFSVCASYTNGPTMAGVYDAQLCICSQRELSRQQETKKMMSKNECKNNYGSVTRQCMRFNGVLHHTTCTNITADIAKLVGGREPGWDDKLGVFVEVTEEATGLSIVVSNTVGFKDRPATQLELSMPSSIKHDIPVVGHVIYRSNGDLTKELELIVREDINACDRWESSGSTPPVRLKRIIAVENGRDEYKFVLPPIDFKKPALIVVRKIGIRNDSNGNVSSLVSGNDTNSDLQLQANKRLNLWDGRKGLAIQVHVVNKKNVTCPGEVELQVISNERLPEKTTLMLHFLKRGQHISRTLELQSDYTCKPRDDEFGHYECKNDGDIICKEGWTGPNCLIPVCIEDCGKGGICVAPNRCACKPGWSGESCEACIPRKGCKNGDCIEGEDCVCRKGFVGNLCDRADVIVEGISTPGWNEMTVGKSEENEEVTSSSIVNTPRRTVFKHVTHLQLDSDFGPELRAVAYVLVEGKMATDYLQIENIQSCSSPAIAKTSQNEGGRGGEGEGGGFQLSRRVAAPGEMVNMTLNLTRAYSTGDKMTGTCLLSTIDVATKNFNTVGRRNIDFEAIIGVLKDNRGNNDPNWISSSEDAYRAAGIDLIPVTSNKDLAEPLGACPTITNRFGGADDTERRVKPKSNESGSKDAAPTPRLRDFFPEIWLFEPAVLTNGSFEKSLTVPDSLTSWEANAVCLLGDRGLWAPVSKPTLTVRMPFFVEFAPPLVARRGETLHLPITIFLHPNENASNRICYEVEVSMQSDPEDWRIVGATTFSACTCSSQSGQLSKETFRLPMRPLRIGQLNLTATAIARSGTGICDAEGVHSSKEVFTVSDAVRRSIRVEAEGVEKRVTVGGIFCSPHNSSKGEHELKVDLEDKEIVEGSLRSYVAVGGSAISRALSNLDSLVQMPTGCGEQNLAKVAPSVYVLKYLLSHQNASQLRQNSLARKAAGYVVSGFDNELKYQHPNNGAFSTFGPEYGANGSTWLTAYVFEVFSEADDLPLSIISQQNLSAHPVLSKAFDFLFSQQQDDGCFIESGSRFMTFMGNTDSDESRLLLTSHVLAAFSSAGRAVKKAKGTEYSRSVQSAIECIKSIGESFPIEKWSTSLIAKVLYATKQFPSVTGESMLMAMMHALEKRSTTESTVSGSMKWWQESEKQREKKISSFYYDRLRDLETTAYALLALSPENISHDDQIAVGKWISKQQNEKGGFYSTHDTVMAVRALIETARLFPTPTESTGVKIRSEEMSEVDFSLEIGPENEFISNTFEIGRHNKSSISRLSLSIQSSKRVCVSAHFTSIYNVVESKKVDDIFSVDVSVDQSGSNATALCTTAHSSICIRQPNPKATGMLLVTIQPPSGWNGAVNELKKISLKGDLQNINYTAKDHVITAYLKEFEGGMASGERCFNVTLYQRMYIQNSKQGSITARDYYNPKEVLQQSFQLDPCQNYWEASMGGPTNDPIEKSLTTTSPFFNTEAPDEKPICPTCGDLETSVMSQYLNNSLCLHHRQFFVFKKYNKSEEGSFEGLMYTFGYGNHLASWNTTLKWTSTCKCKVLEMENIIGIFGDGVYPGVLSVHVGGHELVNFDTTVKGLEEFKKALKIEIDALEESRRKDWCYGHNALFALQRKLAPSNSTF</sequence>
<dbReference type="CDD" id="cd00054">
    <property type="entry name" value="EGF_CA"/>
    <property type="match status" value="1"/>
</dbReference>
<protein>
    <recommendedName>
        <fullName evidence="7">Delta-like protein</fullName>
    </recommendedName>
</protein>
<feature type="disulfide bond" evidence="5">
    <location>
        <begin position="641"/>
        <end position="651"/>
    </location>
</feature>
<dbReference type="InterPro" id="IPR019742">
    <property type="entry name" value="MacrogloblnA2_CS"/>
</dbReference>
<dbReference type="InterPro" id="IPR001599">
    <property type="entry name" value="Macroglobln_a2"/>
</dbReference>
<feature type="region of interest" description="Disordered" evidence="8">
    <location>
        <begin position="915"/>
        <end position="943"/>
    </location>
</feature>
<feature type="compositionally biased region" description="Gly residues" evidence="8">
    <location>
        <begin position="796"/>
        <end position="807"/>
    </location>
</feature>
<proteinExistence type="predicted"/>
<keyword evidence="3 7" id="KW-0677">Repeat</keyword>
<dbReference type="OrthoDB" id="9998011at2759"/>
<evidence type="ECO:0000313" key="13">
    <source>
        <dbReference type="Proteomes" id="UP000278807"/>
    </source>
</evidence>
<dbReference type="InterPro" id="IPR050473">
    <property type="entry name" value="A2M/Complement_sys"/>
</dbReference>
<feature type="domain" description="DSL" evidence="11">
    <location>
        <begin position="592"/>
        <end position="636"/>
    </location>
</feature>
<dbReference type="GO" id="GO:0004866">
    <property type="term" value="F:endopeptidase inhibitor activity"/>
    <property type="evidence" value="ECO:0007669"/>
    <property type="project" value="InterPro"/>
</dbReference>
<feature type="disulfide bond" evidence="5">
    <location>
        <begin position="659"/>
        <end position="668"/>
    </location>
</feature>
<dbReference type="Pfam" id="PF01835">
    <property type="entry name" value="MG2"/>
    <property type="match status" value="1"/>
</dbReference>
<keyword evidence="2 5" id="KW-0245">EGF-like domain</keyword>
<dbReference type="Proteomes" id="UP000278807">
    <property type="component" value="Unassembled WGS sequence"/>
</dbReference>
<dbReference type="InterPro" id="IPR036595">
    <property type="entry name" value="A-macroglobulin_rcpt-bd_sf"/>
</dbReference>
<evidence type="ECO:0000256" key="7">
    <source>
        <dbReference type="RuleBase" id="RU280815"/>
    </source>
</evidence>
<dbReference type="PROSITE" id="PS01186">
    <property type="entry name" value="EGF_2"/>
    <property type="match status" value="1"/>
</dbReference>
<evidence type="ECO:0000256" key="2">
    <source>
        <dbReference type="ARBA" id="ARBA00022536"/>
    </source>
</evidence>
<comment type="function">
    <text evidence="7">Putative Notch ligand involved in the mediation of Notch signaling.</text>
</comment>
<name>A0A0R3T5V2_RODNA</name>
<feature type="domain" description="EGF-like" evidence="10">
    <location>
        <begin position="637"/>
        <end position="669"/>
    </location>
</feature>
<dbReference type="Gene3D" id="2.60.40.10">
    <property type="entry name" value="Immunoglobulins"/>
    <property type="match status" value="1"/>
</dbReference>
<dbReference type="SMART" id="SM01360">
    <property type="entry name" value="A2M"/>
    <property type="match status" value="1"/>
</dbReference>
<dbReference type="PROSITE" id="PS50026">
    <property type="entry name" value="EGF_3"/>
    <property type="match status" value="1"/>
</dbReference>
<keyword evidence="7" id="KW-0472">Membrane</keyword>
<keyword evidence="7" id="KW-0812">Transmembrane</keyword>
<keyword evidence="7" id="KW-1133">Transmembrane helix</keyword>
<dbReference type="InterPro" id="IPR000742">
    <property type="entry name" value="EGF"/>
</dbReference>
<comment type="subcellular location">
    <subcellularLocation>
        <location evidence="7">Membrane</location>
        <topology evidence="7">Single-pass type I membrane protein</topology>
    </subcellularLocation>
</comment>
<evidence type="ECO:0000256" key="4">
    <source>
        <dbReference type="ARBA" id="ARBA00023157"/>
    </source>
</evidence>
<dbReference type="PANTHER" id="PTHR11412">
    <property type="entry name" value="MACROGLOBULIN / COMPLEMENT"/>
    <property type="match status" value="1"/>
</dbReference>
<evidence type="ECO:0000256" key="3">
    <source>
        <dbReference type="ARBA" id="ARBA00022737"/>
    </source>
</evidence>
<dbReference type="Pfam" id="PF07678">
    <property type="entry name" value="TED_complement"/>
    <property type="match status" value="1"/>
</dbReference>
<reference evidence="12 13" key="2">
    <citation type="submission" date="2018-11" db="EMBL/GenBank/DDBJ databases">
        <authorList>
            <consortium name="Pathogen Informatics"/>
        </authorList>
    </citation>
    <scope>NUCLEOTIDE SEQUENCE [LARGE SCALE GENOMIC DNA]</scope>
</reference>
<gene>
    <name evidence="12" type="ORF">HNAJ_LOCUS2439</name>
</gene>
<dbReference type="SUPFAM" id="SSF49410">
    <property type="entry name" value="Alpha-macroglobulin receptor domain"/>
    <property type="match status" value="1"/>
</dbReference>
<dbReference type="Pfam" id="PF00207">
    <property type="entry name" value="A2M"/>
    <property type="match status" value="1"/>
</dbReference>
<dbReference type="PROSITE" id="PS00022">
    <property type="entry name" value="EGF_1"/>
    <property type="match status" value="2"/>
</dbReference>
<evidence type="ECO:0000313" key="14">
    <source>
        <dbReference type="WBParaSite" id="HNAJ_0000244001-mRNA-1"/>
    </source>
</evidence>
<evidence type="ECO:0000259" key="10">
    <source>
        <dbReference type="PROSITE" id="PS50026"/>
    </source>
</evidence>
<dbReference type="PROSITE" id="PS00477">
    <property type="entry name" value="ALPHA_2_MACROGLOBULIN"/>
    <property type="match status" value="1"/>
</dbReference>
<dbReference type="Gene3D" id="2.20.130.20">
    <property type="match status" value="1"/>
</dbReference>
<dbReference type="Pfam" id="PF07677">
    <property type="entry name" value="A2M_recep"/>
    <property type="match status" value="1"/>
</dbReference>
<dbReference type="InterPro" id="IPR009048">
    <property type="entry name" value="A-macroglobulin_rcpt-bd"/>
</dbReference>
<evidence type="ECO:0000256" key="9">
    <source>
        <dbReference type="SAM" id="SignalP"/>
    </source>
</evidence>
<keyword evidence="13" id="KW-1185">Reference proteome</keyword>
<dbReference type="GO" id="GO:0005615">
    <property type="term" value="C:extracellular space"/>
    <property type="evidence" value="ECO:0007669"/>
    <property type="project" value="InterPro"/>
</dbReference>
<reference evidence="14" key="1">
    <citation type="submission" date="2017-02" db="UniProtKB">
        <authorList>
            <consortium name="WormBaseParasite"/>
        </authorList>
    </citation>
    <scope>IDENTIFICATION</scope>
</reference>
<dbReference type="Gene3D" id="2.60.40.1940">
    <property type="match status" value="1"/>
</dbReference>
<dbReference type="InterPro" id="IPR001774">
    <property type="entry name" value="DSL"/>
</dbReference>
<evidence type="ECO:0000256" key="6">
    <source>
        <dbReference type="PROSITE-ProRule" id="PRU00377"/>
    </source>
</evidence>
<dbReference type="WBParaSite" id="HNAJ_0000244001-mRNA-1">
    <property type="protein sequence ID" value="HNAJ_0000244001-mRNA-1"/>
    <property type="gene ID" value="HNAJ_0000244001"/>
</dbReference>
<dbReference type="EMBL" id="UZAE01001185">
    <property type="protein sequence ID" value="VDN98298.1"/>
    <property type="molecule type" value="Genomic_DNA"/>
</dbReference>
<dbReference type="Pfam" id="PF01414">
    <property type="entry name" value="DSL"/>
    <property type="match status" value="1"/>
</dbReference>
<keyword evidence="7 9" id="KW-0732">Signal</keyword>
<feature type="chain" id="PRO_5043131672" description="Delta-like protein" evidence="9">
    <location>
        <begin position="19"/>
        <end position="1920"/>
    </location>
</feature>
<feature type="disulfide bond" evidence="6">
    <location>
        <begin position="627"/>
        <end position="636"/>
    </location>
</feature>
<dbReference type="Gene3D" id="2.60.120.1540">
    <property type="match status" value="1"/>
</dbReference>
<keyword evidence="4 5" id="KW-1015">Disulfide bond</keyword>
<comment type="caution">
    <text evidence="5">Lacks conserved residue(s) required for the propagation of feature annotation.</text>
</comment>
<evidence type="ECO:0000256" key="8">
    <source>
        <dbReference type="SAM" id="MobiDB-lite"/>
    </source>
</evidence>
<feature type="region of interest" description="Disordered" evidence="8">
    <location>
        <begin position="789"/>
        <end position="808"/>
    </location>
</feature>
<dbReference type="Gene3D" id="2.60.40.1930">
    <property type="match status" value="1"/>
</dbReference>
<accession>A0A0R3T5V2</accession>
<dbReference type="GO" id="GO:0007154">
    <property type="term" value="P:cell communication"/>
    <property type="evidence" value="ECO:0007669"/>
    <property type="project" value="InterPro"/>
</dbReference>
<dbReference type="SUPFAM" id="SSF48239">
    <property type="entry name" value="Terpenoid cyclases/Protein prenyltransferases"/>
    <property type="match status" value="1"/>
</dbReference>
<keyword evidence="1 7" id="KW-0217">Developmental protein</keyword>
<dbReference type="Gene3D" id="2.60.40.690">
    <property type="entry name" value="Alpha-macroglobulin, receptor-binding domain"/>
    <property type="match status" value="1"/>
</dbReference>
<dbReference type="PROSITE" id="PS51051">
    <property type="entry name" value="DSL"/>
    <property type="match status" value="1"/>
</dbReference>
<dbReference type="InterPro" id="IPR047565">
    <property type="entry name" value="Alpha-macroglob_thiol-ester_cl"/>
</dbReference>
<dbReference type="Gene3D" id="2.10.25.10">
    <property type="entry name" value="Laminin"/>
    <property type="match status" value="1"/>
</dbReference>